<dbReference type="InterPro" id="IPR000644">
    <property type="entry name" value="CBS_dom"/>
</dbReference>
<feature type="transmembrane region" description="Helical" evidence="2">
    <location>
        <begin position="55"/>
        <end position="73"/>
    </location>
</feature>
<gene>
    <name evidence="4" type="ORF">GO608_14975</name>
</gene>
<name>A0ABX1N5W2_9RHOO</name>
<proteinExistence type="predicted"/>
<evidence type="ECO:0000256" key="1">
    <source>
        <dbReference type="PROSITE-ProRule" id="PRU00703"/>
    </source>
</evidence>
<feature type="domain" description="CBS" evidence="3">
    <location>
        <begin position="313"/>
        <end position="370"/>
    </location>
</feature>
<reference evidence="4" key="1">
    <citation type="submission" date="2019-12" db="EMBL/GenBank/DDBJ databases">
        <title>Comparative genomics gives insights into the taxonomy of the Azoarcus-Aromatoleum group and reveals separate origins of nif in the plant-associated Azoarcus and non-plant-associated Aromatoleum sub-groups.</title>
        <authorList>
            <person name="Lafos M."/>
            <person name="Maluk M."/>
            <person name="Batista M."/>
            <person name="Junghare M."/>
            <person name="Carmona M."/>
            <person name="Faoro H."/>
            <person name="Cruz L.M."/>
            <person name="Battistoni F."/>
            <person name="De Souza E."/>
            <person name="Pedrosa F."/>
            <person name="Chen W.-M."/>
            <person name="Poole P.S."/>
            <person name="Dixon R.A."/>
            <person name="James E.K."/>
        </authorList>
    </citation>
    <scope>NUCLEOTIDE SEQUENCE</scope>
    <source>
        <strain evidence="4">U120</strain>
    </source>
</reference>
<dbReference type="InterPro" id="IPR007065">
    <property type="entry name" value="HPP"/>
</dbReference>
<dbReference type="SUPFAM" id="SSF54631">
    <property type="entry name" value="CBS-domain pair"/>
    <property type="match status" value="1"/>
</dbReference>
<evidence type="ECO:0000313" key="4">
    <source>
        <dbReference type="EMBL" id="NMF94630.1"/>
    </source>
</evidence>
<organism evidence="4 5">
    <name type="scientific">Aromatoleum buckelii</name>
    <dbReference type="NCBI Taxonomy" id="200254"/>
    <lineage>
        <taxon>Bacteria</taxon>
        <taxon>Pseudomonadati</taxon>
        <taxon>Pseudomonadota</taxon>
        <taxon>Betaproteobacteria</taxon>
        <taxon>Rhodocyclales</taxon>
        <taxon>Rhodocyclaceae</taxon>
        <taxon>Aromatoleum</taxon>
    </lineage>
</organism>
<dbReference type="PROSITE" id="PS51371">
    <property type="entry name" value="CBS"/>
    <property type="match status" value="2"/>
</dbReference>
<dbReference type="Pfam" id="PF00571">
    <property type="entry name" value="CBS"/>
    <property type="match status" value="2"/>
</dbReference>
<feature type="transmembrane region" description="Helical" evidence="2">
    <location>
        <begin position="30"/>
        <end position="48"/>
    </location>
</feature>
<feature type="domain" description="CBS" evidence="3">
    <location>
        <begin position="250"/>
        <end position="312"/>
    </location>
</feature>
<dbReference type="EMBL" id="WTVH01000033">
    <property type="protein sequence ID" value="NMF94630.1"/>
    <property type="molecule type" value="Genomic_DNA"/>
</dbReference>
<keyword evidence="2" id="KW-0812">Transmembrane</keyword>
<dbReference type="PANTHER" id="PTHR33741:SF5">
    <property type="entry name" value="TRANSMEMBRANE PROTEIN DDB_G0269096-RELATED"/>
    <property type="match status" value="1"/>
</dbReference>
<dbReference type="InterPro" id="IPR046342">
    <property type="entry name" value="CBS_dom_sf"/>
</dbReference>
<feature type="transmembrane region" description="Helical" evidence="2">
    <location>
        <begin position="106"/>
        <end position="123"/>
    </location>
</feature>
<dbReference type="InterPro" id="IPR058581">
    <property type="entry name" value="TM_HPP"/>
</dbReference>
<keyword evidence="2" id="KW-0472">Membrane</keyword>
<evidence type="ECO:0000256" key="2">
    <source>
        <dbReference type="SAM" id="Phobius"/>
    </source>
</evidence>
<protein>
    <submittedName>
        <fullName evidence="4">CBS domain-containing protein</fullName>
    </submittedName>
</protein>
<dbReference type="PANTHER" id="PTHR33741">
    <property type="entry name" value="TRANSMEMBRANE PROTEIN DDB_G0269096-RELATED"/>
    <property type="match status" value="1"/>
</dbReference>
<feature type="transmembrane region" description="Helical" evidence="2">
    <location>
        <begin position="151"/>
        <end position="174"/>
    </location>
</feature>
<dbReference type="CDD" id="cd04600">
    <property type="entry name" value="CBS_pair_HPP_assoc"/>
    <property type="match status" value="1"/>
</dbReference>
<dbReference type="Proteomes" id="UP000601990">
    <property type="component" value="Unassembled WGS sequence"/>
</dbReference>
<dbReference type="Pfam" id="PF04982">
    <property type="entry name" value="TM_HPP"/>
    <property type="match status" value="1"/>
</dbReference>
<keyword evidence="5" id="KW-1185">Reference proteome</keyword>
<evidence type="ECO:0000313" key="5">
    <source>
        <dbReference type="Proteomes" id="UP000601990"/>
    </source>
</evidence>
<dbReference type="RefSeq" id="WP_169199848.1">
    <property type="nucleotide sequence ID" value="NZ_WTVH02000009.1"/>
</dbReference>
<sequence>MTFGFKQLGRLRSWLHAFIPDAHHVSRRERIFGCIGALLGLICTEWISRQVLGETNPWFIAPMGASAVLLFAMPSSPLAQPWSVIGGNVISALVGITCAKLIGTPGLAAAVAVGLALVVMLQLRCLHPPGGAVALTAVLGGPSVADLGYQFAFWPVAVDSLCLVLFALAFNIALGRRYPHRSQEQANPHLTADPLPSARVGVTLADLNEALDARGELLDISSKDLGEILAAAEARAFRRRFGEVRCGDIMSEDVVTVGTQASIGETWALLARHKIKAIPVVAGERRLLVGIVSLHDFFIRRDLVGTMFIGEVMSRDVVTARPDQPILELAKLFSDGGLHHVPVVDEHRNVVGMLTQSDLVAALIRTRLDEPEKTDLAMAA</sequence>
<evidence type="ECO:0000259" key="3">
    <source>
        <dbReference type="PROSITE" id="PS51371"/>
    </source>
</evidence>
<accession>A0ABX1N5W2</accession>
<keyword evidence="1" id="KW-0129">CBS domain</keyword>
<comment type="caution">
    <text evidence="4">The sequence shown here is derived from an EMBL/GenBank/DDBJ whole genome shotgun (WGS) entry which is preliminary data.</text>
</comment>
<dbReference type="Gene3D" id="3.10.580.10">
    <property type="entry name" value="CBS-domain"/>
    <property type="match status" value="2"/>
</dbReference>
<dbReference type="SMART" id="SM00116">
    <property type="entry name" value="CBS"/>
    <property type="match status" value="2"/>
</dbReference>
<keyword evidence="2" id="KW-1133">Transmembrane helix</keyword>